<dbReference type="AlphaFoldDB" id="A0A6J6GYN4"/>
<gene>
    <name evidence="1" type="ORF">UFOPK1820_00986</name>
</gene>
<accession>A0A6J6GYN4</accession>
<evidence type="ECO:0000313" key="1">
    <source>
        <dbReference type="EMBL" id="CAB4604789.1"/>
    </source>
</evidence>
<sequence>MAKLTPRTLNAGIATIMPTAMATNPPIKMGKGKGMCGITVM</sequence>
<organism evidence="1">
    <name type="scientific">freshwater metagenome</name>
    <dbReference type="NCBI Taxonomy" id="449393"/>
    <lineage>
        <taxon>unclassified sequences</taxon>
        <taxon>metagenomes</taxon>
        <taxon>ecological metagenomes</taxon>
    </lineage>
</organism>
<dbReference type="EMBL" id="CAEZUK010000163">
    <property type="protein sequence ID" value="CAB4604789.1"/>
    <property type="molecule type" value="Genomic_DNA"/>
</dbReference>
<proteinExistence type="predicted"/>
<protein>
    <submittedName>
        <fullName evidence="1">Unannotated protein</fullName>
    </submittedName>
</protein>
<reference evidence="1" key="1">
    <citation type="submission" date="2020-05" db="EMBL/GenBank/DDBJ databases">
        <authorList>
            <person name="Chiriac C."/>
            <person name="Salcher M."/>
            <person name="Ghai R."/>
            <person name="Kavagutti S V."/>
        </authorList>
    </citation>
    <scope>NUCLEOTIDE SEQUENCE</scope>
</reference>
<name>A0A6J6GYN4_9ZZZZ</name>